<dbReference type="AlphaFoldDB" id="A0A839SBC8"/>
<sequence length="346" mass="36081">MKKNLLFLSAAIAFAMACNKNKNIEVTTYAGSGAIGAVNGKLTEASFSNLMGLAIDSGGNIYVADSRNNMIRKISADGVVSTLAGSGSQGSADGKGVAASFFFPAALTVDAHGVVYVADTHNSLIRKITPDGIVTTLAGRPDAVTKDHPEALVRFDNPYGIAVDRNGNVFVSDWDKDQVKKVSPDGKVSVYAGTGDRGLKDGPAGNASFYLPEGIALDQKGNLYVADTYNNLIRKISPDGIVSTLAGKTKRGSANGKGAAASFSHPDGIAVDKKGNVYVADVGNNKIRKITPDGMVSDYAGTGKRGADNGPAFTATFYRPFGITIDNAGNLFVADYQNNLIRKIGN</sequence>
<dbReference type="Pfam" id="PF01436">
    <property type="entry name" value="NHL"/>
    <property type="match status" value="1"/>
</dbReference>
<dbReference type="RefSeq" id="WP_096356582.1">
    <property type="nucleotide sequence ID" value="NZ_AP017313.1"/>
</dbReference>
<dbReference type="PANTHER" id="PTHR13833">
    <property type="match status" value="1"/>
</dbReference>
<dbReference type="PANTHER" id="PTHR13833:SF71">
    <property type="entry name" value="NHL DOMAIN-CONTAINING PROTEIN"/>
    <property type="match status" value="1"/>
</dbReference>
<dbReference type="InterPro" id="IPR001258">
    <property type="entry name" value="NHL_repeat"/>
</dbReference>
<evidence type="ECO:0000256" key="2">
    <source>
        <dbReference type="PROSITE-ProRule" id="PRU00504"/>
    </source>
</evidence>
<evidence type="ECO:0000256" key="3">
    <source>
        <dbReference type="SAM" id="SignalP"/>
    </source>
</evidence>
<feature type="domain" description="SMP-30/Gluconolactonase/LRE-like region" evidence="4">
    <location>
        <begin position="113"/>
        <end position="188"/>
    </location>
</feature>
<evidence type="ECO:0000256" key="1">
    <source>
        <dbReference type="ARBA" id="ARBA00022737"/>
    </source>
</evidence>
<proteinExistence type="predicted"/>
<dbReference type="InterPro" id="IPR011042">
    <property type="entry name" value="6-blade_b-propeller_TolB-like"/>
</dbReference>
<name>A0A839SBC8_9SPHI</name>
<dbReference type="OrthoDB" id="791543at2"/>
<feature type="repeat" description="NHL" evidence="2">
    <location>
        <begin position="155"/>
        <end position="185"/>
    </location>
</feature>
<evidence type="ECO:0000313" key="6">
    <source>
        <dbReference type="Proteomes" id="UP000539265"/>
    </source>
</evidence>
<keyword evidence="1" id="KW-0677">Repeat</keyword>
<feature type="repeat" description="NHL" evidence="2">
    <location>
        <begin position="203"/>
        <end position="239"/>
    </location>
</feature>
<dbReference type="Pfam" id="PF08450">
    <property type="entry name" value="SGL"/>
    <property type="match status" value="2"/>
</dbReference>
<dbReference type="SUPFAM" id="SSF101898">
    <property type="entry name" value="NHL repeat"/>
    <property type="match status" value="1"/>
</dbReference>
<dbReference type="EMBL" id="JACHWX010000002">
    <property type="protein sequence ID" value="MBB3054652.1"/>
    <property type="molecule type" value="Genomic_DNA"/>
</dbReference>
<dbReference type="Gene3D" id="2.120.10.30">
    <property type="entry name" value="TolB, C-terminal domain"/>
    <property type="match status" value="4"/>
</dbReference>
<keyword evidence="6" id="KW-1185">Reference proteome</keyword>
<protein>
    <recommendedName>
        <fullName evidence="4">SMP-30/Gluconolactonase/LRE-like region domain-containing protein</fullName>
    </recommendedName>
</protein>
<dbReference type="Proteomes" id="UP000539265">
    <property type="component" value="Unassembled WGS sequence"/>
</dbReference>
<dbReference type="InterPro" id="IPR013658">
    <property type="entry name" value="SGL"/>
</dbReference>
<feature type="repeat" description="NHL" evidence="2">
    <location>
        <begin position="257"/>
        <end position="293"/>
    </location>
</feature>
<dbReference type="PROSITE" id="PS51125">
    <property type="entry name" value="NHL"/>
    <property type="match status" value="3"/>
</dbReference>
<gene>
    <name evidence="5" type="ORF">FHS11_001062</name>
</gene>
<evidence type="ECO:0000313" key="5">
    <source>
        <dbReference type="EMBL" id="MBB3054652.1"/>
    </source>
</evidence>
<accession>A0A839SBC8</accession>
<evidence type="ECO:0000259" key="4">
    <source>
        <dbReference type="Pfam" id="PF08450"/>
    </source>
</evidence>
<dbReference type="PROSITE" id="PS51257">
    <property type="entry name" value="PROKAR_LIPOPROTEIN"/>
    <property type="match status" value="1"/>
</dbReference>
<organism evidence="5 6">
    <name type="scientific">Mucilaginibacter gotjawali</name>
    <dbReference type="NCBI Taxonomy" id="1550579"/>
    <lineage>
        <taxon>Bacteria</taxon>
        <taxon>Pseudomonadati</taxon>
        <taxon>Bacteroidota</taxon>
        <taxon>Sphingobacteriia</taxon>
        <taxon>Sphingobacteriales</taxon>
        <taxon>Sphingobacteriaceae</taxon>
        <taxon>Mucilaginibacter</taxon>
    </lineage>
</organism>
<feature type="domain" description="SMP-30/Gluconolactonase/LRE-like region" evidence="4">
    <location>
        <begin position="211"/>
        <end position="297"/>
    </location>
</feature>
<feature type="chain" id="PRO_5032414959" description="SMP-30/Gluconolactonase/LRE-like region domain-containing protein" evidence="3">
    <location>
        <begin position="18"/>
        <end position="346"/>
    </location>
</feature>
<comment type="caution">
    <text evidence="5">The sequence shown here is derived from an EMBL/GenBank/DDBJ whole genome shotgun (WGS) entry which is preliminary data.</text>
</comment>
<keyword evidence="3" id="KW-0732">Signal</keyword>
<dbReference type="CDD" id="cd14953">
    <property type="entry name" value="NHL_like_1"/>
    <property type="match status" value="1"/>
</dbReference>
<reference evidence="5" key="1">
    <citation type="submission" date="2020-08" db="EMBL/GenBank/DDBJ databases">
        <title>Genomic Encyclopedia of Type Strains, Phase III (KMG-III): the genomes of soil and plant-associated and newly described type strains.</title>
        <authorList>
            <person name="Whitman W."/>
        </authorList>
    </citation>
    <scope>NUCLEOTIDE SEQUENCE [LARGE SCALE GENOMIC DNA]</scope>
    <source>
        <strain evidence="5">CECT 8628</strain>
    </source>
</reference>
<feature type="signal peptide" evidence="3">
    <location>
        <begin position="1"/>
        <end position="17"/>
    </location>
</feature>